<evidence type="ECO:0000256" key="4">
    <source>
        <dbReference type="ARBA" id="ARBA00023239"/>
    </source>
</evidence>
<evidence type="ECO:0000256" key="2">
    <source>
        <dbReference type="ARBA" id="ARBA00023141"/>
    </source>
</evidence>
<gene>
    <name evidence="7" type="ORF">QJS10_CPB21g00072</name>
</gene>
<dbReference type="Pfam" id="PF00800">
    <property type="entry name" value="PDT"/>
    <property type="match status" value="1"/>
</dbReference>
<dbReference type="Proteomes" id="UP001180020">
    <property type="component" value="Unassembled WGS sequence"/>
</dbReference>
<comment type="caution">
    <text evidence="7">The sequence shown here is derived from an EMBL/GenBank/DDBJ whole genome shotgun (WGS) entry which is preliminary data.</text>
</comment>
<evidence type="ECO:0000313" key="7">
    <source>
        <dbReference type="EMBL" id="KAK1284222.1"/>
    </source>
</evidence>
<evidence type="ECO:0000256" key="5">
    <source>
        <dbReference type="ARBA" id="ARBA00029440"/>
    </source>
</evidence>
<dbReference type="PANTHER" id="PTHR21022:SF42">
    <property type="entry name" value="AROGENATE DEHYDRATASE_PREPHENATE DEHYDRATASE 2, CHLOROPLASTIC"/>
    <property type="match status" value="1"/>
</dbReference>
<keyword evidence="1" id="KW-0028">Amino-acid biosynthesis</keyword>
<organism evidence="7 8">
    <name type="scientific">Acorus calamus</name>
    <name type="common">Sweet flag</name>
    <dbReference type="NCBI Taxonomy" id="4465"/>
    <lineage>
        <taxon>Eukaryota</taxon>
        <taxon>Viridiplantae</taxon>
        <taxon>Streptophyta</taxon>
        <taxon>Embryophyta</taxon>
        <taxon>Tracheophyta</taxon>
        <taxon>Spermatophyta</taxon>
        <taxon>Magnoliopsida</taxon>
        <taxon>Liliopsida</taxon>
        <taxon>Acoraceae</taxon>
        <taxon>Acorus</taxon>
    </lineage>
</organism>
<dbReference type="Gene3D" id="3.40.190.10">
    <property type="entry name" value="Periplasmic binding protein-like II"/>
    <property type="match status" value="2"/>
</dbReference>
<name>A0AAV9C670_ACOCL</name>
<sequence length="316" mass="35174">MGIPGEYSEIVASKVYPDCEPVPYKDIQTICEAIEGKLVNQAIIPIREIQQLSLLQGVHIVSEVQFQIGLCLLANHGVELSHLDSVDSTHHAIEQCESTLTNMGLYKLAMFNTTANAAQEVAKQKFVSRAAVASSRAADIYGLNILAHDIQDEPINIGRFLILSRDPVIPRTADKPIRTSIVMATEGESSCPLFKALDVFAKRNIKYTTTHVKFNTNNKSIFTQVMTHGFFNKKDVHMEKALIVDSVSLNGMLINVEFDASPEDQNAKNALTDLERFAEQYKKCLEEARIMEDVLFDSVQSKSSSLKRQRSVDLAE</sequence>
<dbReference type="AlphaFoldDB" id="A0AAV9C670"/>
<dbReference type="PROSITE" id="PS51171">
    <property type="entry name" value="PREPHENATE_DEHYDR_3"/>
    <property type="match status" value="1"/>
</dbReference>
<proteinExistence type="predicted"/>
<protein>
    <recommendedName>
        <fullName evidence="6">Prephenate dehydratase domain-containing protein</fullName>
    </recommendedName>
</protein>
<dbReference type="InterPro" id="IPR001086">
    <property type="entry name" value="Preph_deHydtase"/>
</dbReference>
<accession>A0AAV9C670</accession>
<reference evidence="7" key="2">
    <citation type="submission" date="2023-06" db="EMBL/GenBank/DDBJ databases">
        <authorList>
            <person name="Ma L."/>
            <person name="Liu K.-W."/>
            <person name="Li Z."/>
            <person name="Hsiao Y.-Y."/>
            <person name="Qi Y."/>
            <person name="Fu T."/>
            <person name="Tang G."/>
            <person name="Zhang D."/>
            <person name="Sun W.-H."/>
            <person name="Liu D.-K."/>
            <person name="Li Y."/>
            <person name="Chen G.-Z."/>
            <person name="Liu X.-D."/>
            <person name="Liao X.-Y."/>
            <person name="Jiang Y.-T."/>
            <person name="Yu X."/>
            <person name="Hao Y."/>
            <person name="Huang J."/>
            <person name="Zhao X.-W."/>
            <person name="Ke S."/>
            <person name="Chen Y.-Y."/>
            <person name="Wu W.-L."/>
            <person name="Hsu J.-L."/>
            <person name="Lin Y.-F."/>
            <person name="Huang M.-D."/>
            <person name="Li C.-Y."/>
            <person name="Huang L."/>
            <person name="Wang Z.-W."/>
            <person name="Zhao X."/>
            <person name="Zhong W.-Y."/>
            <person name="Peng D.-H."/>
            <person name="Ahmad S."/>
            <person name="Lan S."/>
            <person name="Zhang J.-S."/>
            <person name="Tsai W.-C."/>
            <person name="Van De Peer Y."/>
            <person name="Liu Z.-J."/>
        </authorList>
    </citation>
    <scope>NUCLEOTIDE SEQUENCE</scope>
    <source>
        <strain evidence="7">CP</strain>
        <tissue evidence="7">Leaves</tissue>
    </source>
</reference>
<dbReference type="GO" id="GO:0047769">
    <property type="term" value="F:arogenate dehydratase activity"/>
    <property type="evidence" value="ECO:0007669"/>
    <property type="project" value="TreeGrafter"/>
</dbReference>
<keyword evidence="4" id="KW-0456">Lyase</keyword>
<dbReference type="GO" id="GO:0009094">
    <property type="term" value="P:L-phenylalanine biosynthetic process"/>
    <property type="evidence" value="ECO:0007669"/>
    <property type="project" value="UniProtKB-KW"/>
</dbReference>
<comment type="pathway">
    <text evidence="5">Amino-acid biosynthesis.</text>
</comment>
<dbReference type="PANTHER" id="PTHR21022">
    <property type="entry name" value="PREPHENATE DEHYDRATASE P PROTEIN"/>
    <property type="match status" value="1"/>
</dbReference>
<reference evidence="7" key="1">
    <citation type="journal article" date="2023" name="Nat. Commun.">
        <title>Diploid and tetraploid genomes of Acorus and the evolution of monocots.</title>
        <authorList>
            <person name="Ma L."/>
            <person name="Liu K.W."/>
            <person name="Li Z."/>
            <person name="Hsiao Y.Y."/>
            <person name="Qi Y."/>
            <person name="Fu T."/>
            <person name="Tang G.D."/>
            <person name="Zhang D."/>
            <person name="Sun W.H."/>
            <person name="Liu D.K."/>
            <person name="Li Y."/>
            <person name="Chen G.Z."/>
            <person name="Liu X.D."/>
            <person name="Liao X.Y."/>
            <person name="Jiang Y.T."/>
            <person name="Yu X."/>
            <person name="Hao Y."/>
            <person name="Huang J."/>
            <person name="Zhao X.W."/>
            <person name="Ke S."/>
            <person name="Chen Y.Y."/>
            <person name="Wu W.L."/>
            <person name="Hsu J.L."/>
            <person name="Lin Y.F."/>
            <person name="Huang M.D."/>
            <person name="Li C.Y."/>
            <person name="Huang L."/>
            <person name="Wang Z.W."/>
            <person name="Zhao X."/>
            <person name="Zhong W.Y."/>
            <person name="Peng D.H."/>
            <person name="Ahmad S."/>
            <person name="Lan S."/>
            <person name="Zhang J.S."/>
            <person name="Tsai W.C."/>
            <person name="Van de Peer Y."/>
            <person name="Liu Z.J."/>
        </authorList>
    </citation>
    <scope>NUCLEOTIDE SEQUENCE</scope>
    <source>
        <strain evidence="7">CP</strain>
    </source>
</reference>
<dbReference type="Gene3D" id="3.30.70.260">
    <property type="match status" value="1"/>
</dbReference>
<evidence type="ECO:0000313" key="8">
    <source>
        <dbReference type="Proteomes" id="UP001180020"/>
    </source>
</evidence>
<dbReference type="GO" id="GO:0004664">
    <property type="term" value="F:prephenate dehydratase activity"/>
    <property type="evidence" value="ECO:0007669"/>
    <property type="project" value="UniProtKB-EC"/>
</dbReference>
<dbReference type="SUPFAM" id="SSF53850">
    <property type="entry name" value="Periplasmic binding protein-like II"/>
    <property type="match status" value="1"/>
</dbReference>
<evidence type="ECO:0000259" key="6">
    <source>
        <dbReference type="PROSITE" id="PS51171"/>
    </source>
</evidence>
<keyword evidence="8" id="KW-1185">Reference proteome</keyword>
<feature type="domain" description="Prephenate dehydratase" evidence="6">
    <location>
        <begin position="1"/>
        <end position="165"/>
    </location>
</feature>
<evidence type="ECO:0000256" key="1">
    <source>
        <dbReference type="ARBA" id="ARBA00022605"/>
    </source>
</evidence>
<dbReference type="GO" id="GO:0009507">
    <property type="term" value="C:chloroplast"/>
    <property type="evidence" value="ECO:0007669"/>
    <property type="project" value="TreeGrafter"/>
</dbReference>
<dbReference type="EMBL" id="JAUJYO010000021">
    <property type="protein sequence ID" value="KAK1284222.1"/>
    <property type="molecule type" value="Genomic_DNA"/>
</dbReference>
<keyword evidence="3" id="KW-0584">Phenylalanine biosynthesis</keyword>
<evidence type="ECO:0000256" key="3">
    <source>
        <dbReference type="ARBA" id="ARBA00023222"/>
    </source>
</evidence>
<keyword evidence="2" id="KW-0057">Aromatic amino acid biosynthesis</keyword>